<dbReference type="KEGG" id="obi:106872838"/>
<dbReference type="InterPro" id="IPR031630">
    <property type="entry name" value="CCDC117"/>
</dbReference>
<protein>
    <submittedName>
        <fullName evidence="2">Uncharacterized protein</fullName>
    </submittedName>
</protein>
<dbReference type="OrthoDB" id="10022757at2759"/>
<feature type="region of interest" description="Disordered" evidence="1">
    <location>
        <begin position="193"/>
        <end position="212"/>
    </location>
</feature>
<evidence type="ECO:0000256" key="1">
    <source>
        <dbReference type="SAM" id="MobiDB-lite"/>
    </source>
</evidence>
<organism evidence="2">
    <name type="scientific">Octopus bimaculoides</name>
    <name type="common">California two-spotted octopus</name>
    <dbReference type="NCBI Taxonomy" id="37653"/>
    <lineage>
        <taxon>Eukaryota</taxon>
        <taxon>Metazoa</taxon>
        <taxon>Spiralia</taxon>
        <taxon>Lophotrochozoa</taxon>
        <taxon>Mollusca</taxon>
        <taxon>Cephalopoda</taxon>
        <taxon>Coleoidea</taxon>
        <taxon>Octopodiformes</taxon>
        <taxon>Octopoda</taxon>
        <taxon>Incirrata</taxon>
        <taxon>Octopodidae</taxon>
        <taxon>Octopus</taxon>
    </lineage>
</organism>
<sequence>MILGPESSICSLSSMSANPPGFGQFSNNNYMPGIGNPCVTQFVSPTFLNSSSVSTGTTNTVSSAVSSPILSPPSSSQLFLNYGGLPFAQHIQTGFTFTSPTQSYSLMGSPSGAMLPGGVTGPHLHHLHHYNSHIGGGNSYLHTSTATTPSTAPGVGVTWQHTVPSSMPWVQANSITPNPVCFSDVMSSSSILTGNDPKPSCSCSPRRPKRRGTDMYEETDMFQIPPNKVCLSEEKVARQLQELSISPDSYSCLSRSSMCDFSQDEQRSENISHWQAMNKTKENKSDTSLADMDESSNVLKTKTRNPRSVVQDIIDEDENESSENKTKRSLHIWEDLSKDILAPKNVLPRKIIEEIISTPKPCLDVVLWRPPDVLANVVKQSPENTFPSNNITQDQPTQEELPKSALNFPDISLLPFTSVQDTSNIYKSYFSTEDDVMDI</sequence>
<dbReference type="AlphaFoldDB" id="A0A0L8H537"/>
<feature type="region of interest" description="Disordered" evidence="1">
    <location>
        <begin position="280"/>
        <end position="328"/>
    </location>
</feature>
<dbReference type="Pfam" id="PF15810">
    <property type="entry name" value="CCDC117"/>
    <property type="match status" value="1"/>
</dbReference>
<accession>A0A0L8H537</accession>
<gene>
    <name evidence="2" type="ORF">OCBIM_22022491mg</name>
</gene>
<dbReference type="EMBL" id="KQ419232">
    <property type="protein sequence ID" value="KOF84174.1"/>
    <property type="molecule type" value="Genomic_DNA"/>
</dbReference>
<reference evidence="2" key="1">
    <citation type="submission" date="2015-07" db="EMBL/GenBank/DDBJ databases">
        <title>MeaNS - Measles Nucleotide Surveillance Program.</title>
        <authorList>
            <person name="Tran T."/>
            <person name="Druce J."/>
        </authorList>
    </citation>
    <scope>NUCLEOTIDE SEQUENCE</scope>
    <source>
        <strain evidence="2">UCB-OBI-ISO-001</strain>
        <tissue evidence="2">Gonad</tissue>
    </source>
</reference>
<name>A0A0L8H537_OCTBM</name>
<proteinExistence type="predicted"/>
<evidence type="ECO:0000313" key="2">
    <source>
        <dbReference type="EMBL" id="KOF84174.1"/>
    </source>
</evidence>